<dbReference type="AlphaFoldDB" id="A0AAV1VFZ1"/>
<evidence type="ECO:0000256" key="1">
    <source>
        <dbReference type="SAM" id="MobiDB-lite"/>
    </source>
</evidence>
<dbReference type="EMBL" id="CAKLBY020000339">
    <property type="protein sequence ID" value="CAK7945874.1"/>
    <property type="molecule type" value="Genomic_DNA"/>
</dbReference>
<name>A0AAV1VFZ1_9STRA</name>
<reference evidence="2" key="1">
    <citation type="submission" date="2024-01" db="EMBL/GenBank/DDBJ databases">
        <authorList>
            <person name="Webb A."/>
        </authorList>
    </citation>
    <scope>NUCLEOTIDE SEQUENCE</scope>
    <source>
        <strain evidence="2">Pm1</strain>
    </source>
</reference>
<comment type="caution">
    <text evidence="2">The sequence shown here is derived from an EMBL/GenBank/DDBJ whole genome shotgun (WGS) entry which is preliminary data.</text>
</comment>
<proteinExistence type="predicted"/>
<dbReference type="Proteomes" id="UP001162060">
    <property type="component" value="Unassembled WGS sequence"/>
</dbReference>
<feature type="region of interest" description="Disordered" evidence="1">
    <location>
        <begin position="54"/>
        <end position="93"/>
    </location>
</feature>
<sequence>MRLGEANAGCQVALARGSHLDQDATVVRFFAQSPSPEAVSSAFYEMLRRGKTGWQRGERREKRVPRGLNPGGACPFSRARSPSAARKSSRPCY</sequence>
<accession>A0AAV1VFZ1</accession>
<feature type="compositionally biased region" description="Low complexity" evidence="1">
    <location>
        <begin position="73"/>
        <end position="93"/>
    </location>
</feature>
<evidence type="ECO:0000313" key="3">
    <source>
        <dbReference type="Proteomes" id="UP001162060"/>
    </source>
</evidence>
<gene>
    <name evidence="2" type="ORF">PM001_LOCUS31024</name>
</gene>
<organism evidence="2 3">
    <name type="scientific">Peronospora matthiolae</name>
    <dbReference type="NCBI Taxonomy" id="2874970"/>
    <lineage>
        <taxon>Eukaryota</taxon>
        <taxon>Sar</taxon>
        <taxon>Stramenopiles</taxon>
        <taxon>Oomycota</taxon>
        <taxon>Peronosporomycetes</taxon>
        <taxon>Peronosporales</taxon>
        <taxon>Peronosporaceae</taxon>
        <taxon>Peronospora</taxon>
    </lineage>
</organism>
<protein>
    <submittedName>
        <fullName evidence="2">Uncharacterized protein</fullName>
    </submittedName>
</protein>
<evidence type="ECO:0000313" key="2">
    <source>
        <dbReference type="EMBL" id="CAK7945874.1"/>
    </source>
</evidence>